<dbReference type="AlphaFoldDB" id="A0AA89BMS1"/>
<dbReference type="InterPro" id="IPR029472">
    <property type="entry name" value="Copia-like_N"/>
</dbReference>
<reference evidence="2" key="1">
    <citation type="submission" date="2022-12" db="EMBL/GenBank/DDBJ databases">
        <title>Draft genome assemblies for two species of Escallonia (Escalloniales).</title>
        <authorList>
            <person name="Chanderbali A."/>
            <person name="Dervinis C."/>
            <person name="Anghel I."/>
            <person name="Soltis D."/>
            <person name="Soltis P."/>
            <person name="Zapata F."/>
        </authorList>
    </citation>
    <scope>NUCLEOTIDE SEQUENCE</scope>
    <source>
        <strain evidence="2">UCBG64.0493</strain>
        <tissue evidence="2">Leaf</tissue>
    </source>
</reference>
<dbReference type="Proteomes" id="UP001188597">
    <property type="component" value="Unassembled WGS sequence"/>
</dbReference>
<feature type="domain" description="Retrotransposon Copia-like N-terminal" evidence="1">
    <location>
        <begin position="37"/>
        <end position="79"/>
    </location>
</feature>
<keyword evidence="3" id="KW-1185">Reference proteome</keyword>
<sequence length="79" mass="8804">MEKKEDECGSYVHEGLAPVANVQNVAIDTRSPFYLNPSDHPGLIFVTQPLGQMGENYFTWRRNMLTALQSKSKAGFVDG</sequence>
<dbReference type="PANTHER" id="PTHR37610:SF97">
    <property type="entry name" value="RETROTRANSPOSON GAG DOMAIN-CONTAINING PROTEIN"/>
    <property type="match status" value="1"/>
</dbReference>
<proteinExistence type="predicted"/>
<evidence type="ECO:0000313" key="3">
    <source>
        <dbReference type="Proteomes" id="UP001188597"/>
    </source>
</evidence>
<dbReference type="PANTHER" id="PTHR37610">
    <property type="entry name" value="CCHC-TYPE DOMAIN-CONTAINING PROTEIN"/>
    <property type="match status" value="1"/>
</dbReference>
<evidence type="ECO:0000259" key="1">
    <source>
        <dbReference type="Pfam" id="PF14244"/>
    </source>
</evidence>
<dbReference type="Pfam" id="PF14244">
    <property type="entry name" value="Retrotran_gag_3"/>
    <property type="match status" value="1"/>
</dbReference>
<organism evidence="2 3">
    <name type="scientific">Escallonia herrerae</name>
    <dbReference type="NCBI Taxonomy" id="1293975"/>
    <lineage>
        <taxon>Eukaryota</taxon>
        <taxon>Viridiplantae</taxon>
        <taxon>Streptophyta</taxon>
        <taxon>Embryophyta</taxon>
        <taxon>Tracheophyta</taxon>
        <taxon>Spermatophyta</taxon>
        <taxon>Magnoliopsida</taxon>
        <taxon>eudicotyledons</taxon>
        <taxon>Gunneridae</taxon>
        <taxon>Pentapetalae</taxon>
        <taxon>asterids</taxon>
        <taxon>campanulids</taxon>
        <taxon>Escalloniales</taxon>
        <taxon>Escalloniaceae</taxon>
        <taxon>Escallonia</taxon>
    </lineage>
</organism>
<evidence type="ECO:0000313" key="2">
    <source>
        <dbReference type="EMBL" id="KAK3042362.1"/>
    </source>
</evidence>
<gene>
    <name evidence="2" type="ORF">RJ639_002408</name>
</gene>
<comment type="caution">
    <text evidence="2">The sequence shown here is derived from an EMBL/GenBank/DDBJ whole genome shotgun (WGS) entry which is preliminary data.</text>
</comment>
<protein>
    <recommendedName>
        <fullName evidence="1">Retrotransposon Copia-like N-terminal domain-containing protein</fullName>
    </recommendedName>
</protein>
<accession>A0AA89BMS1</accession>
<name>A0AA89BMS1_9ASTE</name>
<dbReference type="EMBL" id="JAVXUP010000021">
    <property type="protein sequence ID" value="KAK3042362.1"/>
    <property type="molecule type" value="Genomic_DNA"/>
</dbReference>